<accession>A0A0A9EST5</accession>
<organism evidence="2">
    <name type="scientific">Arundo donax</name>
    <name type="common">Giant reed</name>
    <name type="synonym">Donax arundinaceus</name>
    <dbReference type="NCBI Taxonomy" id="35708"/>
    <lineage>
        <taxon>Eukaryota</taxon>
        <taxon>Viridiplantae</taxon>
        <taxon>Streptophyta</taxon>
        <taxon>Embryophyta</taxon>
        <taxon>Tracheophyta</taxon>
        <taxon>Spermatophyta</taxon>
        <taxon>Magnoliopsida</taxon>
        <taxon>Liliopsida</taxon>
        <taxon>Poales</taxon>
        <taxon>Poaceae</taxon>
        <taxon>PACMAD clade</taxon>
        <taxon>Arundinoideae</taxon>
        <taxon>Arundineae</taxon>
        <taxon>Arundo</taxon>
    </lineage>
</organism>
<name>A0A0A9EST5_ARUDO</name>
<proteinExistence type="predicted"/>
<evidence type="ECO:0000313" key="2">
    <source>
        <dbReference type="EMBL" id="JAE00956.1"/>
    </source>
</evidence>
<reference evidence="2" key="1">
    <citation type="submission" date="2014-09" db="EMBL/GenBank/DDBJ databases">
        <authorList>
            <person name="Magalhaes I.L.F."/>
            <person name="Oliveira U."/>
            <person name="Santos F.R."/>
            <person name="Vidigal T.H.D.A."/>
            <person name="Brescovit A.D."/>
            <person name="Santos A.J."/>
        </authorList>
    </citation>
    <scope>NUCLEOTIDE SEQUENCE</scope>
    <source>
        <tissue evidence="2">Shoot tissue taken approximately 20 cm above the soil surface</tissue>
    </source>
</reference>
<protein>
    <submittedName>
        <fullName evidence="2">Uncharacterized protein</fullName>
    </submittedName>
</protein>
<feature type="region of interest" description="Disordered" evidence="1">
    <location>
        <begin position="41"/>
        <end position="68"/>
    </location>
</feature>
<feature type="compositionally biased region" description="Basic residues" evidence="1">
    <location>
        <begin position="41"/>
        <end position="53"/>
    </location>
</feature>
<dbReference type="AlphaFoldDB" id="A0A0A9EST5"/>
<sequence>MHILRHCLMSQKRTMMIQKWNWMKRRMITMTMRVVTVMLKMKKRRKRKRRKRLKGENSRTGLTHPMMT</sequence>
<evidence type="ECO:0000256" key="1">
    <source>
        <dbReference type="SAM" id="MobiDB-lite"/>
    </source>
</evidence>
<dbReference type="EMBL" id="GBRH01196940">
    <property type="protein sequence ID" value="JAE00956.1"/>
    <property type="molecule type" value="Transcribed_RNA"/>
</dbReference>
<reference evidence="2" key="2">
    <citation type="journal article" date="2015" name="Data Brief">
        <title>Shoot transcriptome of the giant reed, Arundo donax.</title>
        <authorList>
            <person name="Barrero R.A."/>
            <person name="Guerrero F.D."/>
            <person name="Moolhuijzen P."/>
            <person name="Goolsby J.A."/>
            <person name="Tidwell J."/>
            <person name="Bellgard S.E."/>
            <person name="Bellgard M.I."/>
        </authorList>
    </citation>
    <scope>NUCLEOTIDE SEQUENCE</scope>
    <source>
        <tissue evidence="2">Shoot tissue taken approximately 20 cm above the soil surface</tissue>
    </source>
</reference>